<evidence type="ECO:0000256" key="1">
    <source>
        <dbReference type="RuleBase" id="RU003457"/>
    </source>
</evidence>
<dbReference type="Proteomes" id="UP000784880">
    <property type="component" value="Unassembled WGS sequence"/>
</dbReference>
<evidence type="ECO:0000313" key="5">
    <source>
        <dbReference type="Proteomes" id="UP000784880"/>
    </source>
</evidence>
<dbReference type="RefSeq" id="WP_217068356.1">
    <property type="nucleotide sequence ID" value="NZ_JAHQCS010000162.1"/>
</dbReference>
<evidence type="ECO:0000259" key="3">
    <source>
        <dbReference type="Pfam" id="PF05726"/>
    </source>
</evidence>
<dbReference type="CDD" id="cd02247">
    <property type="entry name" value="cupin_pirin_C"/>
    <property type="match status" value="1"/>
</dbReference>
<dbReference type="InterPro" id="IPR012093">
    <property type="entry name" value="Pirin"/>
</dbReference>
<reference evidence="4 5" key="1">
    <citation type="submission" date="2021-06" db="EMBL/GenBank/DDBJ databases">
        <title>Bacillus sp. RD4P76, an endophyte from a halophyte.</title>
        <authorList>
            <person name="Sun J.-Q."/>
        </authorList>
    </citation>
    <scope>NUCLEOTIDE SEQUENCE [LARGE SCALE GENOMIC DNA]</scope>
    <source>
        <strain evidence="4 5">CGMCC 1.15917</strain>
    </source>
</reference>
<dbReference type="Pfam" id="PF02678">
    <property type="entry name" value="Pirin"/>
    <property type="match status" value="1"/>
</dbReference>
<dbReference type="PIRSF" id="PIRSF006232">
    <property type="entry name" value="Pirin"/>
    <property type="match status" value="1"/>
</dbReference>
<dbReference type="EMBL" id="JAHQCS010000162">
    <property type="protein sequence ID" value="MBU9714053.1"/>
    <property type="molecule type" value="Genomic_DNA"/>
</dbReference>
<feature type="domain" description="Pirin N-terminal" evidence="2">
    <location>
        <begin position="47"/>
        <end position="118"/>
    </location>
</feature>
<dbReference type="InterPro" id="IPR003829">
    <property type="entry name" value="Pirin_N_dom"/>
</dbReference>
<dbReference type="PANTHER" id="PTHR13903:SF8">
    <property type="entry name" value="PIRIN"/>
    <property type="match status" value="1"/>
</dbReference>
<evidence type="ECO:0000259" key="2">
    <source>
        <dbReference type="Pfam" id="PF02678"/>
    </source>
</evidence>
<protein>
    <submittedName>
        <fullName evidence="4">Pirin family protein</fullName>
    </submittedName>
</protein>
<dbReference type="PANTHER" id="PTHR13903">
    <property type="entry name" value="PIRIN-RELATED"/>
    <property type="match status" value="1"/>
</dbReference>
<comment type="similarity">
    <text evidence="1">Belongs to the pirin family.</text>
</comment>
<sequence length="280" mass="31451">MFEANKRNISKKWDVSVEESENGNRKGLILEPGHWSEYDPFLLMAEDCFKRGTFGFHPHRGMETVTYVIDGELEHKDNKGGEGLLRSGDVQWMTAGSGIIHAEEPVEGTMVHTLQLWVNLPSERKMTSPRYQDISKGTVPTFEEKGAKIRLFSGTYKGNHSDTLNHTPITMMEIEMDVHSSCSIDIPSEYNGFIYVLKGSGYFGSNEKAGCKGQVLWLGEASSQTELSELVCRTETEKVKLLLYAGKPIHEPVVAGGPFVMNSEEEIKQAYKDYRDGKFN</sequence>
<comment type="caution">
    <text evidence="4">The sequence shown here is derived from an EMBL/GenBank/DDBJ whole genome shotgun (WGS) entry which is preliminary data.</text>
</comment>
<name>A0ABS6JP22_9BACI</name>
<dbReference type="InterPro" id="IPR008778">
    <property type="entry name" value="Pirin_C_dom"/>
</dbReference>
<dbReference type="CDD" id="cd02909">
    <property type="entry name" value="cupin_pirin_N"/>
    <property type="match status" value="1"/>
</dbReference>
<gene>
    <name evidence="4" type="ORF">KS419_20160</name>
</gene>
<keyword evidence="5" id="KW-1185">Reference proteome</keyword>
<accession>A0ABS6JP22</accession>
<feature type="domain" description="Pirin C-terminal" evidence="3">
    <location>
        <begin position="172"/>
        <end position="279"/>
    </location>
</feature>
<evidence type="ECO:0000313" key="4">
    <source>
        <dbReference type="EMBL" id="MBU9714053.1"/>
    </source>
</evidence>
<proteinExistence type="inferred from homology"/>
<organism evidence="4 5">
    <name type="scientific">Evansella tamaricis</name>
    <dbReference type="NCBI Taxonomy" id="2069301"/>
    <lineage>
        <taxon>Bacteria</taxon>
        <taxon>Bacillati</taxon>
        <taxon>Bacillota</taxon>
        <taxon>Bacilli</taxon>
        <taxon>Bacillales</taxon>
        <taxon>Bacillaceae</taxon>
        <taxon>Evansella</taxon>
    </lineage>
</organism>
<dbReference type="Pfam" id="PF05726">
    <property type="entry name" value="Pirin_C"/>
    <property type="match status" value="1"/>
</dbReference>